<reference evidence="5 6" key="1">
    <citation type="submission" date="2021-12" db="EMBL/GenBank/DDBJ databases">
        <title>Genome sequencing of bacteria with rrn-lacking chromosome and rrn-plasmid.</title>
        <authorList>
            <person name="Anda M."/>
            <person name="Iwasaki W."/>
        </authorList>
    </citation>
    <scope>NUCLEOTIDE SEQUENCE [LARGE SCALE GENOMIC DNA]</scope>
    <source>
        <strain evidence="5 6">DSM 100852</strain>
    </source>
</reference>
<gene>
    <name evidence="5" type="primary">ssb2</name>
    <name evidence="5" type="ORF">FUAX_01790</name>
</gene>
<sequence>MASGVNKVILIGNLGRDPEIRYLENGSPRVTFSLATSEDYTDRTSGERKTMTEWHNVVLWRRLAEIAEKYLRKGSKIYLEGRITNRQYQDQQGVTRYITEIVGQNMTMLGGNPRSDEAQARPQATGQQAQPSQAPQTPAAPQTPPQAPAAPEVSVDDSDDLPF</sequence>
<feature type="compositionally biased region" description="Low complexity" evidence="4">
    <location>
        <begin position="122"/>
        <end position="140"/>
    </location>
</feature>
<dbReference type="GO" id="GO:0006260">
    <property type="term" value="P:DNA replication"/>
    <property type="evidence" value="ECO:0007669"/>
    <property type="project" value="InterPro"/>
</dbReference>
<dbReference type="Gene3D" id="2.40.50.140">
    <property type="entry name" value="Nucleic acid-binding proteins"/>
    <property type="match status" value="1"/>
</dbReference>
<evidence type="ECO:0000256" key="4">
    <source>
        <dbReference type="SAM" id="MobiDB-lite"/>
    </source>
</evidence>
<feature type="compositionally biased region" description="Acidic residues" evidence="4">
    <location>
        <begin position="154"/>
        <end position="163"/>
    </location>
</feature>
<dbReference type="CDD" id="cd04496">
    <property type="entry name" value="SSB_OBF"/>
    <property type="match status" value="1"/>
</dbReference>
<comment type="subunit">
    <text evidence="2">Homotetramer.</text>
</comment>
<feature type="region of interest" description="Disordered" evidence="4">
    <location>
        <begin position="106"/>
        <end position="163"/>
    </location>
</feature>
<proteinExistence type="inferred from homology"/>
<dbReference type="PANTHER" id="PTHR10302:SF27">
    <property type="entry name" value="SINGLE-STRANDED DNA-BINDING PROTEIN"/>
    <property type="match status" value="1"/>
</dbReference>
<protein>
    <recommendedName>
        <fullName evidence="2 3">Single-stranded DNA-binding protein</fullName>
        <shortName evidence="2">SSB</shortName>
    </recommendedName>
</protein>
<evidence type="ECO:0000313" key="6">
    <source>
        <dbReference type="Proteomes" id="UP001348817"/>
    </source>
</evidence>
<dbReference type="NCBIfam" id="TIGR00621">
    <property type="entry name" value="ssb"/>
    <property type="match status" value="1"/>
</dbReference>
<dbReference type="AlphaFoldDB" id="A0AAU9CQV2"/>
<dbReference type="PANTHER" id="PTHR10302">
    <property type="entry name" value="SINGLE-STRANDED DNA-BINDING PROTEIN"/>
    <property type="match status" value="1"/>
</dbReference>
<dbReference type="Proteomes" id="UP001348817">
    <property type="component" value="Chromosome"/>
</dbReference>
<dbReference type="Pfam" id="PF00436">
    <property type="entry name" value="SSB"/>
    <property type="match status" value="1"/>
</dbReference>
<dbReference type="HAMAP" id="MF_00984">
    <property type="entry name" value="SSB"/>
    <property type="match status" value="1"/>
</dbReference>
<dbReference type="PIRSF" id="PIRSF002070">
    <property type="entry name" value="SSB"/>
    <property type="match status" value="1"/>
</dbReference>
<evidence type="ECO:0000256" key="3">
    <source>
        <dbReference type="PIRNR" id="PIRNR002070"/>
    </source>
</evidence>
<dbReference type="GO" id="GO:0003697">
    <property type="term" value="F:single-stranded DNA binding"/>
    <property type="evidence" value="ECO:0007669"/>
    <property type="project" value="UniProtKB-UniRule"/>
</dbReference>
<name>A0AAU9CQV2_9BACT</name>
<evidence type="ECO:0000313" key="5">
    <source>
        <dbReference type="EMBL" id="BDD07747.1"/>
    </source>
</evidence>
<evidence type="ECO:0000256" key="2">
    <source>
        <dbReference type="HAMAP-Rule" id="MF_00984"/>
    </source>
</evidence>
<dbReference type="InterPro" id="IPR000424">
    <property type="entry name" value="Primosome_PriB/ssb"/>
</dbReference>
<dbReference type="RefSeq" id="WP_338393055.1">
    <property type="nucleotide sequence ID" value="NZ_AP025314.1"/>
</dbReference>
<organism evidence="5 6">
    <name type="scientific">Fulvitalea axinellae</name>
    <dbReference type="NCBI Taxonomy" id="1182444"/>
    <lineage>
        <taxon>Bacteria</taxon>
        <taxon>Pseudomonadati</taxon>
        <taxon>Bacteroidota</taxon>
        <taxon>Cytophagia</taxon>
        <taxon>Cytophagales</taxon>
        <taxon>Persicobacteraceae</taxon>
        <taxon>Fulvitalea</taxon>
    </lineage>
</organism>
<dbReference type="SUPFAM" id="SSF50249">
    <property type="entry name" value="Nucleic acid-binding proteins"/>
    <property type="match status" value="1"/>
</dbReference>
<dbReference type="InterPro" id="IPR012340">
    <property type="entry name" value="NA-bd_OB-fold"/>
</dbReference>
<keyword evidence="6" id="KW-1185">Reference proteome</keyword>
<dbReference type="KEGG" id="fax:FUAX_01790"/>
<evidence type="ECO:0000256" key="1">
    <source>
        <dbReference type="ARBA" id="ARBA00023125"/>
    </source>
</evidence>
<accession>A0AAU9CQV2</accession>
<keyword evidence="1 2" id="KW-0238">DNA-binding</keyword>
<dbReference type="EMBL" id="AP025314">
    <property type="protein sequence ID" value="BDD07747.1"/>
    <property type="molecule type" value="Genomic_DNA"/>
</dbReference>
<dbReference type="PROSITE" id="PS50935">
    <property type="entry name" value="SSB"/>
    <property type="match status" value="1"/>
</dbReference>
<dbReference type="GO" id="GO:0009295">
    <property type="term" value="C:nucleoid"/>
    <property type="evidence" value="ECO:0007669"/>
    <property type="project" value="TreeGrafter"/>
</dbReference>
<dbReference type="InterPro" id="IPR011344">
    <property type="entry name" value="ssDNA-bd"/>
</dbReference>
<comment type="caution">
    <text evidence="2">Lacks conserved residue(s) required for the propagation of feature annotation.</text>
</comment>